<organism evidence="3 4">
    <name type="scientific">Candidatus Woesebacteria bacterium GW2011_GWA1_45_8</name>
    <dbReference type="NCBI Taxonomy" id="1618559"/>
    <lineage>
        <taxon>Bacteria</taxon>
        <taxon>Candidatus Woeseibacteriota</taxon>
    </lineage>
</organism>
<dbReference type="GO" id="GO:0043908">
    <property type="term" value="F:Ser(Gly)-tRNA(Ala) hydrolase activity"/>
    <property type="evidence" value="ECO:0007669"/>
    <property type="project" value="UniProtKB-UniRule"/>
</dbReference>
<dbReference type="InterPro" id="IPR023509">
    <property type="entry name" value="DTD-like_sf"/>
</dbReference>
<dbReference type="EC" id="3.1.1.96" evidence="2"/>
<comment type="similarity">
    <text evidence="1 2">Belongs to the DTD family.</text>
</comment>
<dbReference type="FunFam" id="3.50.80.10:FF:000001">
    <property type="entry name" value="D-aminoacyl-tRNA deacylase"/>
    <property type="match status" value="1"/>
</dbReference>
<comment type="subcellular location">
    <subcellularLocation>
        <location evidence="2">Cytoplasm</location>
    </subcellularLocation>
</comment>
<dbReference type="EC" id="3.1.1.-" evidence="2"/>
<reference evidence="3 4" key="1">
    <citation type="journal article" date="2015" name="Nature">
        <title>rRNA introns, odd ribosomes, and small enigmatic genomes across a large radiation of phyla.</title>
        <authorList>
            <person name="Brown C.T."/>
            <person name="Hug L.A."/>
            <person name="Thomas B.C."/>
            <person name="Sharon I."/>
            <person name="Castelle C.J."/>
            <person name="Singh A."/>
            <person name="Wilkins M.J."/>
            <person name="Williams K.H."/>
            <person name="Banfield J.F."/>
        </authorList>
    </citation>
    <scope>NUCLEOTIDE SEQUENCE [LARGE SCALE GENOMIC DNA]</scope>
</reference>
<dbReference type="EMBL" id="LCLG01000002">
    <property type="protein sequence ID" value="KKU12360.1"/>
    <property type="molecule type" value="Genomic_DNA"/>
</dbReference>
<dbReference type="HAMAP" id="MF_00518">
    <property type="entry name" value="Deacylase_Dtd"/>
    <property type="match status" value="1"/>
</dbReference>
<gene>
    <name evidence="2" type="primary">dtd</name>
    <name evidence="3" type="ORF">UX19_C0002G0067</name>
</gene>
<dbReference type="GO" id="GO:0051500">
    <property type="term" value="F:D-tyrosyl-tRNA(Tyr) deacylase activity"/>
    <property type="evidence" value="ECO:0007669"/>
    <property type="project" value="TreeGrafter"/>
</dbReference>
<comment type="subunit">
    <text evidence="2">Homodimer.</text>
</comment>
<comment type="catalytic activity">
    <reaction evidence="2">
        <text>a D-aminoacyl-tRNA + H2O = a tRNA + a D-alpha-amino acid + H(+)</text>
        <dbReference type="Rhea" id="RHEA:13953"/>
        <dbReference type="Rhea" id="RHEA-COMP:10123"/>
        <dbReference type="Rhea" id="RHEA-COMP:10124"/>
        <dbReference type="ChEBI" id="CHEBI:15377"/>
        <dbReference type="ChEBI" id="CHEBI:15378"/>
        <dbReference type="ChEBI" id="CHEBI:59871"/>
        <dbReference type="ChEBI" id="CHEBI:78442"/>
        <dbReference type="ChEBI" id="CHEBI:79333"/>
        <dbReference type="EC" id="3.1.1.96"/>
    </reaction>
</comment>
<dbReference type="Pfam" id="PF02580">
    <property type="entry name" value="Tyr_Deacylase"/>
    <property type="match status" value="1"/>
</dbReference>
<keyword evidence="2" id="KW-0820">tRNA-binding</keyword>
<dbReference type="SUPFAM" id="SSF69500">
    <property type="entry name" value="DTD-like"/>
    <property type="match status" value="1"/>
</dbReference>
<dbReference type="NCBIfam" id="TIGR00256">
    <property type="entry name" value="D-aminoacyl-tRNA deacylase"/>
    <property type="match status" value="1"/>
</dbReference>
<sequence>MRLAVQRVTQASVKANGGVVGQIKNGLLVLLGVKRGDSERQAEVLAQKLSKLRVMADKEGKMNLSVGDVGAQVLVVSQFTLYADTSGGNRPSFIEAALPNEAKKIYGHFVAKLTEKGLKVETGSFGDYMDIEAKLDGPVTIILES</sequence>
<dbReference type="InterPro" id="IPR003732">
    <property type="entry name" value="Daa-tRNA_deacyls_DTD"/>
</dbReference>
<dbReference type="PANTHER" id="PTHR10472">
    <property type="entry name" value="D-TYROSYL-TRNA TYR DEACYLASE"/>
    <property type="match status" value="1"/>
</dbReference>
<evidence type="ECO:0000256" key="2">
    <source>
        <dbReference type="HAMAP-Rule" id="MF_00518"/>
    </source>
</evidence>
<evidence type="ECO:0000313" key="4">
    <source>
        <dbReference type="Proteomes" id="UP000034653"/>
    </source>
</evidence>
<dbReference type="PATRIC" id="fig|1618559.3.peg.107"/>
<dbReference type="Proteomes" id="UP000034653">
    <property type="component" value="Unassembled WGS sequence"/>
</dbReference>
<dbReference type="GO" id="GO:0019478">
    <property type="term" value="P:D-amino acid catabolic process"/>
    <property type="evidence" value="ECO:0007669"/>
    <property type="project" value="UniProtKB-UniRule"/>
</dbReference>
<dbReference type="GO" id="GO:0106026">
    <property type="term" value="F:Gly-tRNA(Ala) deacylase activity"/>
    <property type="evidence" value="ECO:0007669"/>
    <property type="project" value="UniProtKB-UniRule"/>
</dbReference>
<evidence type="ECO:0000313" key="3">
    <source>
        <dbReference type="EMBL" id="KKU12360.1"/>
    </source>
</evidence>
<keyword evidence="2" id="KW-0963">Cytoplasm</keyword>
<comment type="catalytic activity">
    <reaction evidence="2">
        <text>glycyl-tRNA(Ala) + H2O = tRNA(Ala) + glycine + H(+)</text>
        <dbReference type="Rhea" id="RHEA:53744"/>
        <dbReference type="Rhea" id="RHEA-COMP:9657"/>
        <dbReference type="Rhea" id="RHEA-COMP:13640"/>
        <dbReference type="ChEBI" id="CHEBI:15377"/>
        <dbReference type="ChEBI" id="CHEBI:15378"/>
        <dbReference type="ChEBI" id="CHEBI:57305"/>
        <dbReference type="ChEBI" id="CHEBI:78442"/>
        <dbReference type="ChEBI" id="CHEBI:78522"/>
    </reaction>
</comment>
<evidence type="ECO:0000256" key="1">
    <source>
        <dbReference type="ARBA" id="ARBA00009673"/>
    </source>
</evidence>
<keyword evidence="2" id="KW-0378">Hydrolase</keyword>
<feature type="short sequence motif" description="Gly-cisPro motif, important for rejection of L-amino acids" evidence="2">
    <location>
        <begin position="137"/>
        <end position="138"/>
    </location>
</feature>
<dbReference type="PANTHER" id="PTHR10472:SF5">
    <property type="entry name" value="D-AMINOACYL-TRNA DEACYLASE 1"/>
    <property type="match status" value="1"/>
</dbReference>
<dbReference type="AlphaFoldDB" id="A0A0G1QUM5"/>
<comment type="domain">
    <text evidence="2">A Gly-cisPro motif from one monomer fits into the active site of the other monomer to allow specific chiral rejection of L-amino acids.</text>
</comment>
<comment type="caution">
    <text evidence="3">The sequence shown here is derived from an EMBL/GenBank/DDBJ whole genome shotgun (WGS) entry which is preliminary data.</text>
</comment>
<comment type="function">
    <text evidence="2">An aminoacyl-tRNA editing enzyme that deacylates mischarged D-aminoacyl-tRNAs. Also deacylates mischarged glycyl-tRNA(Ala), protecting cells against glycine mischarging by AlaRS. Acts via tRNA-based rather than protein-based catalysis; rejects L-amino acids rather than detecting D-amino acids in the active site. By recycling D-aminoacyl-tRNA to D-amino acids and free tRNA molecules, this enzyme counteracts the toxicity associated with the formation of D-aminoacyl-tRNA entities in vivo and helps enforce protein L-homochirality.</text>
</comment>
<name>A0A0G1QUM5_9BACT</name>
<dbReference type="Gene3D" id="3.50.80.10">
    <property type="entry name" value="D-tyrosyl-tRNA(Tyr) deacylase"/>
    <property type="match status" value="1"/>
</dbReference>
<dbReference type="GO" id="GO:0000049">
    <property type="term" value="F:tRNA binding"/>
    <property type="evidence" value="ECO:0007669"/>
    <property type="project" value="UniProtKB-UniRule"/>
</dbReference>
<accession>A0A0G1QUM5</accession>
<dbReference type="GO" id="GO:0005737">
    <property type="term" value="C:cytoplasm"/>
    <property type="evidence" value="ECO:0007669"/>
    <property type="project" value="UniProtKB-SubCell"/>
</dbReference>
<protein>
    <recommendedName>
        <fullName evidence="2">D-aminoacyl-tRNA deacylase</fullName>
        <shortName evidence="2">DTD</shortName>
        <ecNumber evidence="2">3.1.1.96</ecNumber>
    </recommendedName>
    <alternativeName>
        <fullName evidence="2">Gly-tRNA(Ala) deacylase</fullName>
        <ecNumber evidence="2">3.1.1.-</ecNumber>
    </alternativeName>
</protein>
<keyword evidence="2" id="KW-0694">RNA-binding</keyword>
<proteinExistence type="inferred from homology"/>